<keyword evidence="2" id="KW-1185">Reference proteome</keyword>
<proteinExistence type="predicted"/>
<protein>
    <submittedName>
        <fullName evidence="1">Uncharacterized protein</fullName>
    </submittedName>
</protein>
<dbReference type="Proteomes" id="UP000199656">
    <property type="component" value="Unassembled WGS sequence"/>
</dbReference>
<evidence type="ECO:0000313" key="1">
    <source>
        <dbReference type="EMBL" id="SEA13048.1"/>
    </source>
</evidence>
<sequence length="59" mass="6617">MLLCFFAALQETTTQSPLLCGLKIRFDPKILAPLRETLLTNEEDSVAEEQFAVFPEASE</sequence>
<dbReference type="EMBL" id="FNRL01000003">
    <property type="protein sequence ID" value="SEA13048.1"/>
    <property type="molecule type" value="Genomic_DNA"/>
</dbReference>
<accession>A0A1H3YPP7</accession>
<dbReference type="AlphaFoldDB" id="A0A1H3YPP7"/>
<evidence type="ECO:0000313" key="2">
    <source>
        <dbReference type="Proteomes" id="UP000199656"/>
    </source>
</evidence>
<gene>
    <name evidence="1" type="ORF">SAMN05660909_00871</name>
</gene>
<organism evidence="1 2">
    <name type="scientific">Chitinophaga terrae</name>
    <name type="common">ex Kim and Jung 2007</name>
    <dbReference type="NCBI Taxonomy" id="408074"/>
    <lineage>
        <taxon>Bacteria</taxon>
        <taxon>Pseudomonadati</taxon>
        <taxon>Bacteroidota</taxon>
        <taxon>Chitinophagia</taxon>
        <taxon>Chitinophagales</taxon>
        <taxon>Chitinophagaceae</taxon>
        <taxon>Chitinophaga</taxon>
    </lineage>
</organism>
<name>A0A1H3YPP7_9BACT</name>
<reference evidence="2" key="1">
    <citation type="submission" date="2016-10" db="EMBL/GenBank/DDBJ databases">
        <authorList>
            <person name="Varghese N."/>
            <person name="Submissions S."/>
        </authorList>
    </citation>
    <scope>NUCLEOTIDE SEQUENCE [LARGE SCALE GENOMIC DNA]</scope>
    <source>
        <strain evidence="2">DSM 23920</strain>
    </source>
</reference>